<feature type="domain" description="C-methyltransferase" evidence="2">
    <location>
        <begin position="252"/>
        <end position="410"/>
    </location>
</feature>
<evidence type="ECO:0000259" key="2">
    <source>
        <dbReference type="Pfam" id="PF08484"/>
    </source>
</evidence>
<dbReference type="Pfam" id="PF13489">
    <property type="entry name" value="Methyltransf_23"/>
    <property type="match status" value="1"/>
</dbReference>
<dbReference type="PANTHER" id="PTHR43861:SF5">
    <property type="entry name" value="BLL5978 PROTEIN"/>
    <property type="match status" value="1"/>
</dbReference>
<dbReference type="STRING" id="1802668.A2831_00575"/>
<sequence>MHSVKITKCRFCDNTSLIPCIDLGEQYLSSIFPRDLNYRQNLRKHPLDLVLCEKKADTCGVLQLGHSLDMSKMYEEYPFTSSTNSSMPKILKNVLDSALEYVSLKDNDLVLDIGGNDGTLLSYLKDTTCDLLCIDAAKNIKPVFSSDRFKTVNDFFNERTYKSATDKKAKLVLSIAMFYHLSDPVQFSKDVASCLAEDGIWVIQMAHLPAMIKTNMYDNIVHEHVGYYGTDHVRWIMEKVGLEIFDVTLNDVYGGSFRLFVKKKGNHKYPQTARYRQELKNEEKIGIYNPTTYTNFTKRIEKTRDDLLTLCKRLKSQEKKVWIYGASTKGNTILQYCGIGNDLIEAAADSNSFKFDKYIIGADIPIKDEAAMRSAKPDYLLALPYSFIGGFMEREKDLIKSGTKFIIPLPEVKII</sequence>
<comment type="caution">
    <text evidence="3">The sequence shown here is derived from an EMBL/GenBank/DDBJ whole genome shotgun (WGS) entry which is preliminary data.</text>
</comment>
<protein>
    <recommendedName>
        <fullName evidence="5">C-methyltransferase domain-containing protein</fullName>
    </recommendedName>
</protein>
<proteinExistence type="predicted"/>
<dbReference type="InterPro" id="IPR038576">
    <property type="entry name" value="Methyltransf_Zn-bd_dom_put_sf"/>
</dbReference>
<dbReference type="InterPro" id="IPR013691">
    <property type="entry name" value="MeTrfase_14"/>
</dbReference>
<dbReference type="Gene3D" id="6.20.50.110">
    <property type="entry name" value="Methyltransferase, zinc-binding domain"/>
    <property type="match status" value="1"/>
</dbReference>
<dbReference type="Pfam" id="PF08484">
    <property type="entry name" value="Methyltransf_14"/>
    <property type="match status" value="1"/>
</dbReference>
<dbReference type="Gene3D" id="6.10.250.3100">
    <property type="match status" value="1"/>
</dbReference>
<name>A0A1F8EXS6_9BACT</name>
<evidence type="ECO:0000313" key="3">
    <source>
        <dbReference type="EMBL" id="OGN05663.1"/>
    </source>
</evidence>
<dbReference type="EMBL" id="MGJI01000006">
    <property type="protein sequence ID" value="OGN05663.1"/>
    <property type="molecule type" value="Genomic_DNA"/>
</dbReference>
<dbReference type="InterPro" id="IPR013630">
    <property type="entry name" value="Methyltransf_Zn-bd_dom_put"/>
</dbReference>
<feature type="domain" description="Methyltransferase putative zinc binding" evidence="1">
    <location>
        <begin position="9"/>
        <end position="74"/>
    </location>
</feature>
<dbReference type="InterPro" id="IPR029063">
    <property type="entry name" value="SAM-dependent_MTases_sf"/>
</dbReference>
<dbReference type="Proteomes" id="UP000177507">
    <property type="component" value="Unassembled WGS sequence"/>
</dbReference>
<evidence type="ECO:0008006" key="5">
    <source>
        <dbReference type="Google" id="ProtNLM"/>
    </source>
</evidence>
<evidence type="ECO:0000259" key="1">
    <source>
        <dbReference type="Pfam" id="PF08421"/>
    </source>
</evidence>
<dbReference type="Pfam" id="PF08421">
    <property type="entry name" value="Methyltransf_13"/>
    <property type="match status" value="1"/>
</dbReference>
<dbReference type="SUPFAM" id="SSF53335">
    <property type="entry name" value="S-adenosyl-L-methionine-dependent methyltransferases"/>
    <property type="match status" value="1"/>
</dbReference>
<dbReference type="PANTHER" id="PTHR43861">
    <property type="entry name" value="TRANS-ACONITATE 2-METHYLTRANSFERASE-RELATED"/>
    <property type="match status" value="1"/>
</dbReference>
<dbReference type="Gene3D" id="3.40.50.720">
    <property type="entry name" value="NAD(P)-binding Rossmann-like Domain"/>
    <property type="match status" value="1"/>
</dbReference>
<gene>
    <name evidence="3" type="ORF">A2831_00575</name>
</gene>
<dbReference type="AlphaFoldDB" id="A0A1F8EXS6"/>
<evidence type="ECO:0000313" key="4">
    <source>
        <dbReference type="Proteomes" id="UP000177507"/>
    </source>
</evidence>
<reference evidence="3 4" key="1">
    <citation type="journal article" date="2016" name="Nat. Commun.">
        <title>Thousands of microbial genomes shed light on interconnected biogeochemical processes in an aquifer system.</title>
        <authorList>
            <person name="Anantharaman K."/>
            <person name="Brown C.T."/>
            <person name="Hug L.A."/>
            <person name="Sharon I."/>
            <person name="Castelle C.J."/>
            <person name="Probst A.J."/>
            <person name="Thomas B.C."/>
            <person name="Singh A."/>
            <person name="Wilkins M.J."/>
            <person name="Karaoz U."/>
            <person name="Brodie E.L."/>
            <person name="Williams K.H."/>
            <person name="Hubbard S.S."/>
            <person name="Banfield J.F."/>
        </authorList>
    </citation>
    <scope>NUCLEOTIDE SEQUENCE [LARGE SCALE GENOMIC DNA]</scope>
</reference>
<dbReference type="Gene3D" id="3.40.50.150">
    <property type="entry name" value="Vaccinia Virus protein VP39"/>
    <property type="match status" value="1"/>
</dbReference>
<accession>A0A1F8EXS6</accession>
<organism evidence="3 4">
    <name type="scientific">Candidatus Yanofskybacteria bacterium RIFCSPHIGHO2_01_FULL_44_17</name>
    <dbReference type="NCBI Taxonomy" id="1802668"/>
    <lineage>
        <taxon>Bacteria</taxon>
        <taxon>Candidatus Yanofskyibacteriota</taxon>
    </lineage>
</organism>